<dbReference type="Proteomes" id="UP000662782">
    <property type="component" value="Segment"/>
</dbReference>
<sequence>MILLRDYANLTERELLTKWWKNRVKVVVKDDHGETLETDSYVLMVNWYGLSIHRAYNKIPYSIQEIFQAKVWNDKTIQRPINWFLQNQLMPLIDDPVETDRIKQMIYEWQIKLNNFLHFFGQGAEISALGYDILDVMDHPSMKSIKERIHSLEITIDEGEAEFKSLILEHEDFDSNTFALLARTGSVSVNQGFQTVIIRGSVFDLNNQILPNPVEASFADGLVNLADALGESKAAGKSLISNGRALEDSEWFHRKLHIVTSVVTDLHHQTDCGTTFTVPIKILSRDMLSAMKGKYIVEEGKLVLLTDQTIKRYHKGDVINMRSVKGCLTHKPGEPCGVCYGKMKASIPYNVIMMKSANPGMYSATAIAERIGQALLSTKHFMRHTQTIPFFVKPTDADVISSDTNYIFLNKEMCRKGTKVILDGLIGSELSDFRNLESLDEINFDQLRTFPSVAFEYETEDPMTEGIAITQRNITTSVSSRSARMSREFIEYAISKGWEKDKKLITVDLSDYRSEDPLFFLPYVHEDLDQYRRQIEGFVSFSNRNNAWKQREITPEIFGEVLGEMWSLVNRKFAGINIIHSEIILYSLLTRDPFNGLYRIPRGDEPQYFSAFTHCINNRGIGTLAIYQKQNQILESPETYDIKERQGGAFECYLAPAVL</sequence>
<dbReference type="EMBL" id="MT701590">
    <property type="protein sequence ID" value="QPB09395.1"/>
    <property type="molecule type" value="Genomic_DNA"/>
</dbReference>
<name>A0A873WMU2_9CAUD</name>
<evidence type="ECO:0000313" key="1">
    <source>
        <dbReference type="EMBL" id="QPB09395.1"/>
    </source>
</evidence>
<keyword evidence="2" id="KW-1185">Reference proteome</keyword>
<gene>
    <name evidence="1" type="ORF">CPT_Miami_300</name>
</gene>
<organism evidence="1 2">
    <name type="scientific">Klebsiella phage Miami</name>
    <dbReference type="NCBI Taxonomy" id="2767581"/>
    <lineage>
        <taxon>Viruses</taxon>
        <taxon>Duplodnaviria</taxon>
        <taxon>Heunggongvirae</taxon>
        <taxon>Uroviricota</taxon>
        <taxon>Caudoviricetes</taxon>
        <taxon>Chimalliviridae</taxon>
        <taxon>Miamivirus</taxon>
        <taxon>Miamivirus miami</taxon>
    </lineage>
</organism>
<protein>
    <submittedName>
        <fullName evidence="1">Uncharacterized protein</fullName>
    </submittedName>
</protein>
<reference evidence="1 2" key="1">
    <citation type="submission" date="2020-07" db="EMBL/GenBank/DDBJ databases">
        <title>Complete genome sequence of Klebsiella pneumoniae phage Miami.</title>
        <authorList>
            <person name="Mora D.A."/>
            <person name="Lessor L."/>
            <person name="Gill J."/>
            <person name="Liu M."/>
        </authorList>
    </citation>
    <scope>NUCLEOTIDE SEQUENCE [LARGE SCALE GENOMIC DNA]</scope>
</reference>
<evidence type="ECO:0000313" key="2">
    <source>
        <dbReference type="Proteomes" id="UP000662782"/>
    </source>
</evidence>
<proteinExistence type="predicted"/>
<accession>A0A873WMU2</accession>